<dbReference type="SUPFAM" id="SSF54637">
    <property type="entry name" value="Thioesterase/thiol ester dehydrase-isomerase"/>
    <property type="match status" value="2"/>
</dbReference>
<evidence type="ECO:0000313" key="3">
    <source>
        <dbReference type="EMBL" id="WUV46663.1"/>
    </source>
</evidence>
<evidence type="ECO:0000256" key="1">
    <source>
        <dbReference type="SAM" id="MobiDB-lite"/>
    </source>
</evidence>
<name>A0ABZ1YU68_9NOCA</name>
<keyword evidence="4" id="KW-1185">Reference proteome</keyword>
<organism evidence="3 4">
    <name type="scientific">Nocardia vinacea</name>
    <dbReference type="NCBI Taxonomy" id="96468"/>
    <lineage>
        <taxon>Bacteria</taxon>
        <taxon>Bacillati</taxon>
        <taxon>Actinomycetota</taxon>
        <taxon>Actinomycetes</taxon>
        <taxon>Mycobacteriales</taxon>
        <taxon>Nocardiaceae</taxon>
        <taxon>Nocardia</taxon>
    </lineage>
</organism>
<evidence type="ECO:0000313" key="4">
    <source>
        <dbReference type="Proteomes" id="UP001432062"/>
    </source>
</evidence>
<feature type="domain" description="Thioesterase" evidence="2">
    <location>
        <begin position="78"/>
        <end position="150"/>
    </location>
</feature>
<dbReference type="InterPro" id="IPR006683">
    <property type="entry name" value="Thioestr_dom"/>
</dbReference>
<reference evidence="3" key="1">
    <citation type="submission" date="2022-10" db="EMBL/GenBank/DDBJ databases">
        <title>The complete genomes of actinobacterial strains from the NBC collection.</title>
        <authorList>
            <person name="Joergensen T.S."/>
            <person name="Alvarez Arevalo M."/>
            <person name="Sterndorff E.B."/>
            <person name="Faurdal D."/>
            <person name="Vuksanovic O."/>
            <person name="Mourched A.-S."/>
            <person name="Charusanti P."/>
            <person name="Shaw S."/>
            <person name="Blin K."/>
            <person name="Weber T."/>
        </authorList>
    </citation>
    <scope>NUCLEOTIDE SEQUENCE</scope>
    <source>
        <strain evidence="3">NBC_01482</strain>
    </source>
</reference>
<proteinExistence type="predicted"/>
<dbReference type="EMBL" id="CP109441">
    <property type="protein sequence ID" value="WUV46663.1"/>
    <property type="molecule type" value="Genomic_DNA"/>
</dbReference>
<protein>
    <submittedName>
        <fullName evidence="3">PaaI family thioesterase</fullName>
    </submittedName>
</protein>
<evidence type="ECO:0000259" key="2">
    <source>
        <dbReference type="Pfam" id="PF03061"/>
    </source>
</evidence>
<accession>A0ABZ1YU68</accession>
<feature type="region of interest" description="Disordered" evidence="1">
    <location>
        <begin position="168"/>
        <end position="188"/>
    </location>
</feature>
<feature type="domain" description="Thioesterase" evidence="2">
    <location>
        <begin position="228"/>
        <end position="303"/>
    </location>
</feature>
<gene>
    <name evidence="3" type="ORF">OG563_47860</name>
</gene>
<dbReference type="Pfam" id="PF03061">
    <property type="entry name" value="4HBT"/>
    <property type="match status" value="2"/>
</dbReference>
<sequence>MEAAASDPCPSLSDGAISVFDDALLDESRPGARRPESPFTPADSWIGVRQEILDERRSRFRLEPTVHCEWRRDVAAPGALYVLADAALGWEALHAVGRDEFVVTSNLHLDFATPVAMDSTLLIDQVHVVAVSDHGVLVVADIVDEPGRRVALATARFAIVAKNSKNAGPVGQEQAGAGSGLQRTRNRSDDGNAVSELFDLRLLATATGDADTFTYAVLARPELRNDRGGMHGGVAAMLGEHAAAHALSELRSGSNYRSVESRAVFVRPVPAHGGVLECTVRVLHHGRRQAIITTSLLDDRGRVAVEVSGVFARTDA</sequence>
<dbReference type="Gene3D" id="3.10.129.10">
    <property type="entry name" value="Hotdog Thioesterase"/>
    <property type="match status" value="2"/>
</dbReference>
<dbReference type="RefSeq" id="WP_329410589.1">
    <property type="nucleotide sequence ID" value="NZ_CP109441.1"/>
</dbReference>
<dbReference type="InterPro" id="IPR029069">
    <property type="entry name" value="HotDog_dom_sf"/>
</dbReference>
<dbReference type="CDD" id="cd03443">
    <property type="entry name" value="PaaI_thioesterase"/>
    <property type="match status" value="2"/>
</dbReference>
<dbReference type="Proteomes" id="UP001432062">
    <property type="component" value="Chromosome"/>
</dbReference>